<evidence type="ECO:0000313" key="1">
    <source>
        <dbReference type="EMBL" id="OLN26252.1"/>
    </source>
</evidence>
<dbReference type="STRING" id="1888891.DSOL_5080"/>
<protein>
    <submittedName>
        <fullName evidence="1">Chromosome partition protein smc</fullName>
    </submittedName>
</protein>
<organism evidence="1 2">
    <name type="scientific">Desulfosporosinus metallidurans</name>
    <dbReference type="NCBI Taxonomy" id="1888891"/>
    <lineage>
        <taxon>Bacteria</taxon>
        <taxon>Bacillati</taxon>
        <taxon>Bacillota</taxon>
        <taxon>Clostridia</taxon>
        <taxon>Eubacteriales</taxon>
        <taxon>Desulfitobacteriaceae</taxon>
        <taxon>Desulfosporosinus</taxon>
    </lineage>
</organism>
<sequence>MENEEFQKLVLGYFERIDKRFDGIAGKLSEHDQKFDSLSSQVQENTRILKALEHIAEVNKAEHDSMSFQLAEISGEVKSMRKDLSKVELVTASNWEDIVRLKSVK</sequence>
<keyword evidence="2" id="KW-1185">Reference proteome</keyword>
<dbReference type="AlphaFoldDB" id="A0A1Q8QG48"/>
<dbReference type="Proteomes" id="UP000186102">
    <property type="component" value="Unassembled WGS sequence"/>
</dbReference>
<evidence type="ECO:0000313" key="2">
    <source>
        <dbReference type="Proteomes" id="UP000186102"/>
    </source>
</evidence>
<proteinExistence type="predicted"/>
<dbReference type="RefSeq" id="WP_075367317.1">
    <property type="nucleotide sequence ID" value="NZ_MLBF01000083.1"/>
</dbReference>
<reference evidence="1 2" key="1">
    <citation type="submission" date="2016-09" db="EMBL/GenBank/DDBJ databases">
        <title>Complete genome of Desulfosporosinus sp. OL.</title>
        <authorList>
            <person name="Mardanov A."/>
            <person name="Beletsky A."/>
            <person name="Panova A."/>
            <person name="Karnachuk O."/>
            <person name="Ravin N."/>
        </authorList>
    </citation>
    <scope>NUCLEOTIDE SEQUENCE [LARGE SCALE GENOMIC DNA]</scope>
    <source>
        <strain evidence="1 2">OL</strain>
    </source>
</reference>
<accession>A0A1Q8QG48</accession>
<dbReference type="EMBL" id="MLBF01000083">
    <property type="protein sequence ID" value="OLN26252.1"/>
    <property type="molecule type" value="Genomic_DNA"/>
</dbReference>
<gene>
    <name evidence="1" type="ORF">DSOL_5080</name>
</gene>
<name>A0A1Q8QG48_9FIRM</name>
<comment type="caution">
    <text evidence="1">The sequence shown here is derived from an EMBL/GenBank/DDBJ whole genome shotgun (WGS) entry which is preliminary data.</text>
</comment>